<dbReference type="InterPro" id="IPR021994">
    <property type="entry name" value="DUF3592"/>
</dbReference>
<dbReference type="RefSeq" id="WP_135107271.1">
    <property type="nucleotide sequence ID" value="NZ_JADGKW010000007.1"/>
</dbReference>
<gene>
    <name evidence="3" type="ORF">E4T88_16195</name>
</gene>
<dbReference type="AlphaFoldDB" id="A0A4Y9IJN9"/>
<keyword evidence="1" id="KW-1133">Transmembrane helix</keyword>
<evidence type="ECO:0000256" key="1">
    <source>
        <dbReference type="SAM" id="Phobius"/>
    </source>
</evidence>
<keyword evidence="1" id="KW-0812">Transmembrane</keyword>
<sequence>METLLVCLLFIFSGIVLLLLSIYFYKKSKDSIKWSRTKGQISNAYLDKFNDSNSASYRVQVKYSYTVADKVYSSKRKYYGDYLLSSFYWSTKKLVDKYKIGDTIDVYYNPQNPKDAVLEQGVHFSVLVFFIASLVCFSIGGVLVERFYL</sequence>
<dbReference type="Pfam" id="PF12158">
    <property type="entry name" value="DUF3592"/>
    <property type="match status" value="1"/>
</dbReference>
<proteinExistence type="predicted"/>
<feature type="domain" description="DUF3592" evidence="2">
    <location>
        <begin position="38"/>
        <end position="122"/>
    </location>
</feature>
<evidence type="ECO:0000259" key="2">
    <source>
        <dbReference type="Pfam" id="PF12158"/>
    </source>
</evidence>
<accession>A0A4Y9IJN9</accession>
<comment type="caution">
    <text evidence="3">The sequence shown here is derived from an EMBL/GenBank/DDBJ whole genome shotgun (WGS) entry which is preliminary data.</text>
</comment>
<dbReference type="Proteomes" id="UP000298285">
    <property type="component" value="Unassembled WGS sequence"/>
</dbReference>
<reference evidence="3 4" key="1">
    <citation type="submission" date="2019-03" db="EMBL/GenBank/DDBJ databases">
        <title>Diversity of the mouse oral microbiome.</title>
        <authorList>
            <person name="Joseph S."/>
            <person name="Aduse-Opoku J."/>
            <person name="Curtis M."/>
            <person name="Wade W."/>
            <person name="Hashim A."/>
        </authorList>
    </citation>
    <scope>NUCLEOTIDE SEQUENCE [LARGE SCALE GENOMIC DNA]</scope>
    <source>
        <strain evidence="3 4">P11</strain>
    </source>
</reference>
<keyword evidence="1" id="KW-0472">Membrane</keyword>
<organism evidence="3 4">
    <name type="scientific">Dysgonomonas mossii</name>
    <dbReference type="NCBI Taxonomy" id="163665"/>
    <lineage>
        <taxon>Bacteria</taxon>
        <taxon>Pseudomonadati</taxon>
        <taxon>Bacteroidota</taxon>
        <taxon>Bacteroidia</taxon>
        <taxon>Bacteroidales</taxon>
        <taxon>Dysgonomonadaceae</taxon>
        <taxon>Dysgonomonas</taxon>
    </lineage>
</organism>
<name>A0A4Y9IJN9_9BACT</name>
<protein>
    <submittedName>
        <fullName evidence="3">DUF3592 domain-containing protein</fullName>
    </submittedName>
</protein>
<dbReference type="EMBL" id="SPPK01000007">
    <property type="protein sequence ID" value="TFU86988.1"/>
    <property type="molecule type" value="Genomic_DNA"/>
</dbReference>
<evidence type="ECO:0000313" key="3">
    <source>
        <dbReference type="EMBL" id="TFU86988.1"/>
    </source>
</evidence>
<feature type="transmembrane region" description="Helical" evidence="1">
    <location>
        <begin position="124"/>
        <end position="144"/>
    </location>
</feature>
<feature type="transmembrane region" description="Helical" evidence="1">
    <location>
        <begin position="6"/>
        <end position="25"/>
    </location>
</feature>
<evidence type="ECO:0000313" key="4">
    <source>
        <dbReference type="Proteomes" id="UP000298285"/>
    </source>
</evidence>
<dbReference type="OrthoDB" id="1179205at2"/>